<feature type="compositionally biased region" description="Low complexity" evidence="1">
    <location>
        <begin position="116"/>
        <end position="132"/>
    </location>
</feature>
<keyword evidence="4" id="KW-1185">Reference proteome</keyword>
<organism evidence="3 4">
    <name type="scientific">Polarella glacialis</name>
    <name type="common">Dinoflagellate</name>
    <dbReference type="NCBI Taxonomy" id="89957"/>
    <lineage>
        <taxon>Eukaryota</taxon>
        <taxon>Sar</taxon>
        <taxon>Alveolata</taxon>
        <taxon>Dinophyceae</taxon>
        <taxon>Suessiales</taxon>
        <taxon>Suessiaceae</taxon>
        <taxon>Polarella</taxon>
    </lineage>
</organism>
<evidence type="ECO:0000313" key="3">
    <source>
        <dbReference type="EMBL" id="CAE8598391.1"/>
    </source>
</evidence>
<feature type="non-terminal residue" evidence="3">
    <location>
        <position position="1"/>
    </location>
</feature>
<dbReference type="Proteomes" id="UP000654075">
    <property type="component" value="Unassembled WGS sequence"/>
</dbReference>
<dbReference type="AlphaFoldDB" id="A0A813EDN2"/>
<sequence>DLRYGPKPLKKLLVKEGQLDESEVQALLTHYTLPRPALQALCVSANQELAVKSEDFVDARLGPFARDKDGGHMSTECDVLGRFPRLYDTPGHSNNNSNSSNNSNNNMLKDEAALGQQQQQQHQQQQQQQQQQLLPTPSNNPFQQQQQQLQQQQQQQHQQQEPYERLHTASAGDGTSVNNFVSLLTGTATWFHITDRAVSKLILTCDGHTGWRLIYRGDVPSSYHFGPGTRCLVQVIGPQQWRLLEQNDS</sequence>
<feature type="region of interest" description="Disordered" evidence="1">
    <location>
        <begin position="113"/>
        <end position="164"/>
    </location>
</feature>
<evidence type="ECO:0000313" key="2">
    <source>
        <dbReference type="EMBL" id="CAE8593198.1"/>
    </source>
</evidence>
<proteinExistence type="predicted"/>
<dbReference type="EMBL" id="CAJNNV010006176">
    <property type="protein sequence ID" value="CAE8593198.1"/>
    <property type="molecule type" value="Genomic_DNA"/>
</dbReference>
<protein>
    <submittedName>
        <fullName evidence="3">Uncharacterized protein</fullName>
    </submittedName>
</protein>
<accession>A0A813EDN2</accession>
<feature type="compositionally biased region" description="Low complexity" evidence="1">
    <location>
        <begin position="93"/>
        <end position="106"/>
    </location>
</feature>
<comment type="caution">
    <text evidence="3">The sequence shown here is derived from an EMBL/GenBank/DDBJ whole genome shotgun (WGS) entry which is preliminary data.</text>
</comment>
<feature type="region of interest" description="Disordered" evidence="1">
    <location>
        <begin position="88"/>
        <end position="107"/>
    </location>
</feature>
<dbReference type="EMBL" id="CAJNNV010010236">
    <property type="protein sequence ID" value="CAE8598391.1"/>
    <property type="molecule type" value="Genomic_DNA"/>
</dbReference>
<evidence type="ECO:0000256" key="1">
    <source>
        <dbReference type="SAM" id="MobiDB-lite"/>
    </source>
</evidence>
<feature type="compositionally biased region" description="Polar residues" evidence="1">
    <location>
        <begin position="133"/>
        <end position="142"/>
    </location>
</feature>
<evidence type="ECO:0000313" key="4">
    <source>
        <dbReference type="Proteomes" id="UP000654075"/>
    </source>
</evidence>
<reference evidence="3" key="1">
    <citation type="submission" date="2021-02" db="EMBL/GenBank/DDBJ databases">
        <authorList>
            <person name="Dougan E. K."/>
            <person name="Rhodes N."/>
            <person name="Thang M."/>
            <person name="Chan C."/>
        </authorList>
    </citation>
    <scope>NUCLEOTIDE SEQUENCE</scope>
</reference>
<name>A0A813EDN2_POLGL</name>
<gene>
    <name evidence="2" type="ORF">PGLA1383_LOCUS11804</name>
    <name evidence="3" type="ORF">PGLA1383_LOCUS16800</name>
</gene>
<feature type="compositionally biased region" description="Low complexity" evidence="1">
    <location>
        <begin position="143"/>
        <end position="160"/>
    </location>
</feature>